<accession>A0A5J4SJB6</accession>
<name>A0A5J4SJB6_9EUKA</name>
<gene>
    <name evidence="1" type="ORF">EZS28_052133</name>
</gene>
<proteinExistence type="predicted"/>
<sequence length="172" mass="19649">MQITNLLIRSDNSAAAFDVRRLIAKDTVAPAAKEICHICQQCSQQILQNKGLSLLFNLFGLNMNDLEYPTNSRSILFLDNKTVISMRGGEHKGLISPMDRRILQNMDEQNSSGIPFNSNIFKNDFISQQRGEFSNRNCTMRAESIKKFKLSDTNKQVPYLWTVKLSDFPKKK</sequence>
<organism evidence="1 2">
    <name type="scientific">Streblomastix strix</name>
    <dbReference type="NCBI Taxonomy" id="222440"/>
    <lineage>
        <taxon>Eukaryota</taxon>
        <taxon>Metamonada</taxon>
        <taxon>Preaxostyla</taxon>
        <taxon>Oxymonadida</taxon>
        <taxon>Streblomastigidae</taxon>
        <taxon>Streblomastix</taxon>
    </lineage>
</organism>
<dbReference type="Proteomes" id="UP000324800">
    <property type="component" value="Unassembled WGS sequence"/>
</dbReference>
<protein>
    <submittedName>
        <fullName evidence="1">Uncharacterized protein</fullName>
    </submittedName>
</protein>
<dbReference type="AlphaFoldDB" id="A0A5J4SJB6"/>
<comment type="caution">
    <text evidence="1">The sequence shown here is derived from an EMBL/GenBank/DDBJ whole genome shotgun (WGS) entry which is preliminary data.</text>
</comment>
<dbReference type="EMBL" id="SNRW01040194">
    <property type="protein sequence ID" value="KAA6345852.1"/>
    <property type="molecule type" value="Genomic_DNA"/>
</dbReference>
<evidence type="ECO:0000313" key="1">
    <source>
        <dbReference type="EMBL" id="KAA6345852.1"/>
    </source>
</evidence>
<evidence type="ECO:0000313" key="2">
    <source>
        <dbReference type="Proteomes" id="UP000324800"/>
    </source>
</evidence>
<reference evidence="1 2" key="1">
    <citation type="submission" date="2019-03" db="EMBL/GenBank/DDBJ databases">
        <title>Single cell metagenomics reveals metabolic interactions within the superorganism composed of flagellate Streblomastix strix and complex community of Bacteroidetes bacteria on its surface.</title>
        <authorList>
            <person name="Treitli S.C."/>
            <person name="Kolisko M."/>
            <person name="Husnik F."/>
            <person name="Keeling P."/>
            <person name="Hampl V."/>
        </authorList>
    </citation>
    <scope>NUCLEOTIDE SEQUENCE [LARGE SCALE GENOMIC DNA]</scope>
    <source>
        <strain evidence="1">ST1C</strain>
    </source>
</reference>
<dbReference type="OrthoDB" id="41323at2759"/>